<dbReference type="Proteomes" id="UP000327157">
    <property type="component" value="Chromosome 15"/>
</dbReference>
<reference evidence="2" key="2">
    <citation type="submission" date="2019-10" db="EMBL/GenBank/DDBJ databases">
        <title>A de novo genome assembly of a pear dwarfing rootstock.</title>
        <authorList>
            <person name="Wang F."/>
            <person name="Wang J."/>
            <person name="Li S."/>
            <person name="Zhang Y."/>
            <person name="Fang M."/>
            <person name="Ma L."/>
            <person name="Zhao Y."/>
            <person name="Jiang S."/>
        </authorList>
    </citation>
    <scope>NUCLEOTIDE SEQUENCE [LARGE SCALE GENOMIC DNA]</scope>
</reference>
<sequence>MSNLLRNGVKMPSVQSSVQKSEARIVELVLDRFRQLGRPQKLAGPREWASQYTTHATYLTIDVVCITFETTGTHRYDSHHIKNSPPPLYNRSRKYTSCNRHFLRIEADLPNFIHHNYCVSFAICSQTMDDNLPDASNVLLKLQNNLGLVDATSGVCIAAFIILDKPPNQGASVGLLKKAWANMGEIFCCTVQAWPTNQAFEEIPFHLVVYWVQLHDVPLGQYLVENAKTIGETYGVVLNVPSSLKTNDNLSPNTELTLHMFPMQFLQKRFPPPAYLAPGLPQVNHHSQVNQLWPANIPNTGPLTLSLVLLTNPTQETFSSYTAPTPNANVGPFFPGKKPFTLQYSRVRGIVLCHLTFVSPTTSLGKQKRGPPTYHELPHSLLKNRSPLSTSLLARMGKVKTRNDSDETCITEMMKISSSSAEEASMGAEMEDFDILQGDFNELMWPYEKSGGRDWDINRRRFFRDFM</sequence>
<keyword evidence="2" id="KW-1185">Reference proteome</keyword>
<proteinExistence type="predicted"/>
<accession>A0A5N5GPL5</accession>
<name>A0A5N5GPL5_9ROSA</name>
<reference evidence="1 2" key="1">
    <citation type="submission" date="2019-09" db="EMBL/GenBank/DDBJ databases">
        <authorList>
            <person name="Ou C."/>
        </authorList>
    </citation>
    <scope>NUCLEOTIDE SEQUENCE [LARGE SCALE GENOMIC DNA]</scope>
    <source>
        <strain evidence="1">S2</strain>
        <tissue evidence="1">Leaf</tissue>
    </source>
</reference>
<reference evidence="1 2" key="3">
    <citation type="submission" date="2019-11" db="EMBL/GenBank/DDBJ databases">
        <title>A de novo genome assembly of a pear dwarfing rootstock.</title>
        <authorList>
            <person name="Wang F."/>
            <person name="Wang J."/>
            <person name="Li S."/>
            <person name="Zhang Y."/>
            <person name="Fang M."/>
            <person name="Ma L."/>
            <person name="Zhao Y."/>
            <person name="Jiang S."/>
        </authorList>
    </citation>
    <scope>NUCLEOTIDE SEQUENCE [LARGE SCALE GENOMIC DNA]</scope>
    <source>
        <strain evidence="1">S2</strain>
        <tissue evidence="1">Leaf</tissue>
    </source>
</reference>
<evidence type="ECO:0000313" key="1">
    <source>
        <dbReference type="EMBL" id="KAB2617489.1"/>
    </source>
</evidence>
<dbReference type="OrthoDB" id="1750606at2759"/>
<gene>
    <name evidence="1" type="ORF">D8674_013358</name>
</gene>
<dbReference type="AlphaFoldDB" id="A0A5N5GPL5"/>
<protein>
    <submittedName>
        <fullName evidence="1">S2-RNase</fullName>
    </submittedName>
</protein>
<dbReference type="EMBL" id="SMOL01000401">
    <property type="protein sequence ID" value="KAB2617489.1"/>
    <property type="molecule type" value="Genomic_DNA"/>
</dbReference>
<comment type="caution">
    <text evidence="1">The sequence shown here is derived from an EMBL/GenBank/DDBJ whole genome shotgun (WGS) entry which is preliminary data.</text>
</comment>
<evidence type="ECO:0000313" key="2">
    <source>
        <dbReference type="Proteomes" id="UP000327157"/>
    </source>
</evidence>
<organism evidence="1 2">
    <name type="scientific">Pyrus ussuriensis x Pyrus communis</name>
    <dbReference type="NCBI Taxonomy" id="2448454"/>
    <lineage>
        <taxon>Eukaryota</taxon>
        <taxon>Viridiplantae</taxon>
        <taxon>Streptophyta</taxon>
        <taxon>Embryophyta</taxon>
        <taxon>Tracheophyta</taxon>
        <taxon>Spermatophyta</taxon>
        <taxon>Magnoliopsida</taxon>
        <taxon>eudicotyledons</taxon>
        <taxon>Gunneridae</taxon>
        <taxon>Pentapetalae</taxon>
        <taxon>rosids</taxon>
        <taxon>fabids</taxon>
        <taxon>Rosales</taxon>
        <taxon>Rosaceae</taxon>
        <taxon>Amygdaloideae</taxon>
        <taxon>Maleae</taxon>
        <taxon>Pyrus</taxon>
    </lineage>
</organism>